<dbReference type="InterPro" id="IPR027417">
    <property type="entry name" value="P-loop_NTPase"/>
</dbReference>
<keyword evidence="2" id="KW-1185">Reference proteome</keyword>
<dbReference type="GO" id="GO:0003924">
    <property type="term" value="F:GTPase activity"/>
    <property type="evidence" value="ECO:0007669"/>
    <property type="project" value="InterPro"/>
</dbReference>
<accession>A0A1Q9CJ63</accession>
<gene>
    <name evidence="1" type="primary">RHN1</name>
    <name evidence="1" type="ORF">AK812_SmicGene36321</name>
</gene>
<reference evidence="1 2" key="1">
    <citation type="submission" date="2016-02" db="EMBL/GenBank/DDBJ databases">
        <title>Genome analysis of coral dinoflagellate symbionts highlights evolutionary adaptations to a symbiotic lifestyle.</title>
        <authorList>
            <person name="Aranda M."/>
            <person name="Li Y."/>
            <person name="Liew Y.J."/>
            <person name="Baumgarten S."/>
            <person name="Simakov O."/>
            <person name="Wilson M."/>
            <person name="Piel J."/>
            <person name="Ashoor H."/>
            <person name="Bougouffa S."/>
            <person name="Bajic V.B."/>
            <person name="Ryu T."/>
            <person name="Ravasi T."/>
            <person name="Bayer T."/>
            <person name="Micklem G."/>
            <person name="Kim H."/>
            <person name="Bhak J."/>
            <person name="Lajeunesse T.C."/>
            <person name="Voolstra C.R."/>
        </authorList>
    </citation>
    <scope>NUCLEOTIDE SEQUENCE [LARGE SCALE GENOMIC DNA]</scope>
    <source>
        <strain evidence="1 2">CCMP2467</strain>
    </source>
</reference>
<name>A0A1Q9CJ63_SYMMI</name>
<dbReference type="SUPFAM" id="SSF52540">
    <property type="entry name" value="P-loop containing nucleoside triphosphate hydrolases"/>
    <property type="match status" value="1"/>
</dbReference>
<evidence type="ECO:0000313" key="1">
    <source>
        <dbReference type="EMBL" id="OLP82961.1"/>
    </source>
</evidence>
<organism evidence="1 2">
    <name type="scientific">Symbiodinium microadriaticum</name>
    <name type="common">Dinoflagellate</name>
    <name type="synonym">Zooxanthella microadriatica</name>
    <dbReference type="NCBI Taxonomy" id="2951"/>
    <lineage>
        <taxon>Eukaryota</taxon>
        <taxon>Sar</taxon>
        <taxon>Alveolata</taxon>
        <taxon>Dinophyceae</taxon>
        <taxon>Suessiales</taxon>
        <taxon>Symbiodiniaceae</taxon>
        <taxon>Symbiodinium</taxon>
    </lineage>
</organism>
<sequence length="459" mass="50039">MASGKKKLCQLFDRKALLRRVLKKDKVLATQEAFQVAKKTLPRTLCICDSCSKKVFELRKATAGEGKAAVASPALADAPVLEEGATVEALRSLQLTAFKAFFGMSLSQAIDLHDALAAGDSDAVVLRALETELLSLPRLIGPWPGSESPLRSSFRDMPHNLSLLLQRPSSRRQCQHLNAGDPIEHDDTDTFARNNDAEDLRLAIAAQGCKGLRAFTSCAIPPFDQVRHAMSQEGPFKIVILGEASTQSAAYLDKILQLRGALLVYDITDLDSFRRVAKWVEELQVMGTKCVLAIVGNKSDLQSQAEQNFAIASAKLGFGVDAGTLRLQRQVRRQQVEEGALVVEEDVVRPRQKSGCCGGPSDEEQRNSLNRYCFWEKFWGRSGDKIDNSDLRRRGRLQGAISASLVMVGSVSRVHHGCCAAAFAAAAPRSPTHKVCAAQYRGPSPISLQHAHISCLPPN</sequence>
<dbReference type="Proteomes" id="UP000186817">
    <property type="component" value="Unassembled WGS sequence"/>
</dbReference>
<dbReference type="InterPro" id="IPR001806">
    <property type="entry name" value="Small_GTPase"/>
</dbReference>
<dbReference type="Gene3D" id="3.40.50.300">
    <property type="entry name" value="P-loop containing nucleotide triphosphate hydrolases"/>
    <property type="match status" value="1"/>
</dbReference>
<dbReference type="EMBL" id="LSRX01001152">
    <property type="protein sequence ID" value="OLP82961.1"/>
    <property type="molecule type" value="Genomic_DNA"/>
</dbReference>
<dbReference type="AlphaFoldDB" id="A0A1Q9CJ63"/>
<dbReference type="SMART" id="SM00175">
    <property type="entry name" value="RAB"/>
    <property type="match status" value="1"/>
</dbReference>
<dbReference type="OrthoDB" id="63533at2759"/>
<comment type="caution">
    <text evidence="1">The sequence shown here is derived from an EMBL/GenBank/DDBJ whole genome shotgun (WGS) entry which is preliminary data.</text>
</comment>
<dbReference type="GO" id="GO:0005525">
    <property type="term" value="F:GTP binding"/>
    <property type="evidence" value="ECO:0007669"/>
    <property type="project" value="InterPro"/>
</dbReference>
<dbReference type="Pfam" id="PF00071">
    <property type="entry name" value="Ras"/>
    <property type="match status" value="1"/>
</dbReference>
<evidence type="ECO:0000313" key="2">
    <source>
        <dbReference type="Proteomes" id="UP000186817"/>
    </source>
</evidence>
<proteinExistence type="predicted"/>
<protein>
    <submittedName>
        <fullName evidence="1">Ras-related protein RHN1</fullName>
    </submittedName>
</protein>